<feature type="transmembrane region" description="Helical" evidence="7">
    <location>
        <begin position="330"/>
        <end position="349"/>
    </location>
</feature>
<feature type="transmembrane region" description="Helical" evidence="7">
    <location>
        <begin position="215"/>
        <end position="237"/>
    </location>
</feature>
<dbReference type="Proteomes" id="UP000078468">
    <property type="component" value="Chromosome"/>
</dbReference>
<organism evidence="8 9">
    <name type="scientific">Streptomyces parvulus</name>
    <dbReference type="NCBI Taxonomy" id="146923"/>
    <lineage>
        <taxon>Bacteria</taxon>
        <taxon>Bacillati</taxon>
        <taxon>Actinomycetota</taxon>
        <taxon>Actinomycetes</taxon>
        <taxon>Kitasatosporales</taxon>
        <taxon>Streptomycetaceae</taxon>
        <taxon>Streptomyces</taxon>
    </lineage>
</organism>
<evidence type="ECO:0000313" key="9">
    <source>
        <dbReference type="Proteomes" id="UP000078468"/>
    </source>
</evidence>
<comment type="similarity">
    <text evidence="2">Belongs to the purine-cytosine permease (2.A.39) family.</text>
</comment>
<evidence type="ECO:0000256" key="7">
    <source>
        <dbReference type="SAM" id="Phobius"/>
    </source>
</evidence>
<dbReference type="InterPro" id="IPR030191">
    <property type="entry name" value="CodB"/>
</dbReference>
<dbReference type="InterPro" id="IPR001248">
    <property type="entry name" value="Pur-cyt_permease"/>
</dbReference>
<evidence type="ECO:0000256" key="1">
    <source>
        <dbReference type="ARBA" id="ARBA00004141"/>
    </source>
</evidence>
<feature type="transmembrane region" description="Helical" evidence="7">
    <location>
        <begin position="283"/>
        <end position="301"/>
    </location>
</feature>
<feature type="transmembrane region" description="Helical" evidence="7">
    <location>
        <begin position="48"/>
        <end position="71"/>
    </location>
</feature>
<gene>
    <name evidence="8" type="ORF">Spa2297_30735</name>
</gene>
<dbReference type="KEGG" id="spav:Spa2297_30735"/>
<dbReference type="CDD" id="cd11484">
    <property type="entry name" value="SLC-NCS1sbd_CobB-like"/>
    <property type="match status" value="1"/>
</dbReference>
<reference evidence="8 9" key="1">
    <citation type="submission" date="2016-05" db="EMBL/GenBank/DDBJ databases">
        <title>Non-Contiguous Finished Genome Sequence of Streptomyces parvulus 2297 Integrated Site-Specifically with Actinophage R4.</title>
        <authorList>
            <person name="Nishizawa T."/>
            <person name="Miura T."/>
            <person name="Harada C."/>
            <person name="Guo Y."/>
            <person name="Narisawa K."/>
            <person name="Ohta H."/>
            <person name="Takahashi H."/>
            <person name="Shirai M."/>
        </authorList>
    </citation>
    <scope>NUCLEOTIDE SEQUENCE [LARGE SCALE GENOMIC DNA]</scope>
    <source>
        <strain evidence="8 9">2297</strain>
    </source>
</reference>
<dbReference type="Pfam" id="PF02133">
    <property type="entry name" value="Transp_cyt_pur"/>
    <property type="match status" value="1"/>
</dbReference>
<keyword evidence="3 7" id="KW-0812">Transmembrane</keyword>
<feature type="transmembrane region" description="Helical" evidence="7">
    <location>
        <begin position="249"/>
        <end position="271"/>
    </location>
</feature>
<dbReference type="PANTHER" id="PTHR30569">
    <property type="entry name" value="CYTOSINE TRANSPORTER CODB"/>
    <property type="match status" value="1"/>
</dbReference>
<evidence type="ECO:0000256" key="3">
    <source>
        <dbReference type="ARBA" id="ARBA00022692"/>
    </source>
</evidence>
<dbReference type="GO" id="GO:0015209">
    <property type="term" value="F:cytosine transmembrane transporter activity"/>
    <property type="evidence" value="ECO:0007669"/>
    <property type="project" value="InterPro"/>
</dbReference>
<evidence type="ECO:0000256" key="5">
    <source>
        <dbReference type="ARBA" id="ARBA00023136"/>
    </source>
</evidence>
<protein>
    <submittedName>
        <fullName evidence="8">Allantoin permease</fullName>
    </submittedName>
</protein>
<comment type="subcellular location">
    <subcellularLocation>
        <location evidence="1">Membrane</location>
        <topology evidence="1">Multi-pass membrane protein</topology>
    </subcellularLocation>
</comment>
<evidence type="ECO:0000256" key="4">
    <source>
        <dbReference type="ARBA" id="ARBA00022989"/>
    </source>
</evidence>
<feature type="transmembrane region" description="Helical" evidence="7">
    <location>
        <begin position="424"/>
        <end position="444"/>
    </location>
</feature>
<dbReference type="Gene3D" id="1.10.4160.10">
    <property type="entry name" value="Hydantoin permease"/>
    <property type="match status" value="1"/>
</dbReference>
<name>A0A191V7T9_9ACTN</name>
<dbReference type="GO" id="GO:0005886">
    <property type="term" value="C:plasma membrane"/>
    <property type="evidence" value="ECO:0007669"/>
    <property type="project" value="TreeGrafter"/>
</dbReference>
<dbReference type="AlphaFoldDB" id="A0A191V7T9"/>
<feature type="transmembrane region" description="Helical" evidence="7">
    <location>
        <begin position="398"/>
        <end position="418"/>
    </location>
</feature>
<feature type="transmembrane region" description="Helical" evidence="7">
    <location>
        <begin position="177"/>
        <end position="195"/>
    </location>
</feature>
<dbReference type="PANTHER" id="PTHR30569:SF0">
    <property type="entry name" value="CYTOSINE PERMEASE"/>
    <property type="match status" value="1"/>
</dbReference>
<evidence type="ECO:0000256" key="6">
    <source>
        <dbReference type="SAM" id="MobiDB-lite"/>
    </source>
</evidence>
<proteinExistence type="inferred from homology"/>
<dbReference type="GeneID" id="91309291"/>
<evidence type="ECO:0000313" key="8">
    <source>
        <dbReference type="EMBL" id="ANJ10977.1"/>
    </source>
</evidence>
<dbReference type="EMBL" id="CP015866">
    <property type="protein sequence ID" value="ANJ10977.1"/>
    <property type="molecule type" value="Genomic_DNA"/>
</dbReference>
<feature type="transmembrane region" description="Helical" evidence="7">
    <location>
        <begin position="77"/>
        <end position="99"/>
    </location>
</feature>
<accession>A0A191V7T9</accession>
<feature type="compositionally biased region" description="Polar residues" evidence="6">
    <location>
        <begin position="1"/>
        <end position="10"/>
    </location>
</feature>
<dbReference type="RefSeq" id="WP_064731306.1">
    <property type="nucleotide sequence ID" value="NZ_BMRX01000004.1"/>
</dbReference>
<feature type="transmembrane region" description="Helical" evidence="7">
    <location>
        <begin position="355"/>
        <end position="377"/>
    </location>
</feature>
<evidence type="ECO:0000256" key="2">
    <source>
        <dbReference type="ARBA" id="ARBA00008974"/>
    </source>
</evidence>
<feature type="region of interest" description="Disordered" evidence="6">
    <location>
        <begin position="1"/>
        <end position="23"/>
    </location>
</feature>
<sequence length="471" mass="49128">MATHKNTGTADENAGTEPATGAGRAVGSDDYALSRVPRDKRLGFWTMLLQWLAQSGSISQFTLGATIGVGMTFGDAFLAFTLGAVILEVVIFAIGLAGMREGLATPLLTRWAGFGRNGSALVSLVISVSLVGWFGVQNTIFGDSVSALVGGPSWLWCVAAGVGITVLVIFGFRYMAVFAKIVTPLFFAMVAWSVTDALSDHSLSELINSPAPGETIPLAVAATAIAGGFMTGAIVSPEMTRYNRRGSHVFLQSASSMILSEYIVGLTGVLLGHMVGSGQVSQIVLSTSGVFGVLVVLMSTAKINDWNLYGSSLGVVNFFQVVFGKRLHRGAVTIALGIAGTLLSAVGMMTHFTEFLSVLGVAIPPVGGIIVAEYWVVRRMRAPLDATREAGTLPASSPTWVPMSLVIWAAAFCVGKFYDGGIPALNSLLTAFVLYCALGLPGWIRTYGTTALDDTTEPTPAATGTAPVGAP</sequence>
<keyword evidence="5 7" id="KW-0472">Membrane</keyword>
<feature type="transmembrane region" description="Helical" evidence="7">
    <location>
        <begin position="153"/>
        <end position="170"/>
    </location>
</feature>
<keyword evidence="4 7" id="KW-1133">Transmembrane helix</keyword>
<feature type="transmembrane region" description="Helical" evidence="7">
    <location>
        <begin position="120"/>
        <end position="141"/>
    </location>
</feature>